<dbReference type="PANTHER" id="PTHR35849">
    <property type="entry name" value="BLR2341 PROTEIN"/>
    <property type="match status" value="1"/>
</dbReference>
<proteinExistence type="predicted"/>
<reference evidence="2 3" key="1">
    <citation type="submission" date="2023-09" db="EMBL/GenBank/DDBJ databases">
        <authorList>
            <person name="Qi X."/>
        </authorList>
    </citation>
    <scope>NUCLEOTIDE SEQUENCE [LARGE SCALE GENOMIC DNA]</scope>
    <source>
        <strain evidence="2 3">S1-1</strain>
    </source>
</reference>
<dbReference type="InterPro" id="IPR036513">
    <property type="entry name" value="STAS_dom_sf"/>
</dbReference>
<dbReference type="SUPFAM" id="SSF52091">
    <property type="entry name" value="SpoIIaa-like"/>
    <property type="match status" value="1"/>
</dbReference>
<feature type="domain" description="STAS" evidence="1">
    <location>
        <begin position="46"/>
        <end position="102"/>
    </location>
</feature>
<evidence type="ECO:0000313" key="3">
    <source>
        <dbReference type="Proteomes" id="UP001301442"/>
    </source>
</evidence>
<dbReference type="RefSeq" id="WP_348394677.1">
    <property type="nucleotide sequence ID" value="NZ_CP136600.1"/>
</dbReference>
<dbReference type="PANTHER" id="PTHR35849:SF1">
    <property type="entry name" value="INTERMEMBRANE PHOSPHOLIPID TRANSPORT SYSTEM BINDING PROTEIN MLAB"/>
    <property type="match status" value="1"/>
</dbReference>
<dbReference type="Gene3D" id="3.30.750.24">
    <property type="entry name" value="STAS domain"/>
    <property type="match status" value="1"/>
</dbReference>
<dbReference type="PROSITE" id="PS50801">
    <property type="entry name" value="STAS"/>
    <property type="match status" value="1"/>
</dbReference>
<name>A0ABZ0GJ25_9GAMM</name>
<dbReference type="InterPro" id="IPR052746">
    <property type="entry name" value="MlaB_ABC_Transporter"/>
</dbReference>
<evidence type="ECO:0000313" key="2">
    <source>
        <dbReference type="EMBL" id="WOH35861.1"/>
    </source>
</evidence>
<dbReference type="Pfam" id="PF13466">
    <property type="entry name" value="STAS_2"/>
    <property type="match status" value="1"/>
</dbReference>
<sequence length="102" mass="11164">MVLSKFTISESSAEQFALSGHLTRQSISGKQDKFFAKLSKNKTQDIDLSEVSKFDTAGLAWLLALIEYANSQQTEITYSQVPIELVKLAKLSGVQALLPISA</sequence>
<gene>
    <name evidence="2" type="ORF">RI844_10755</name>
</gene>
<keyword evidence="3" id="KW-1185">Reference proteome</keyword>
<dbReference type="EMBL" id="CP136600">
    <property type="protein sequence ID" value="WOH35861.1"/>
    <property type="molecule type" value="Genomic_DNA"/>
</dbReference>
<dbReference type="InterPro" id="IPR058548">
    <property type="entry name" value="MlaB-like_STAS"/>
</dbReference>
<protein>
    <submittedName>
        <fullName evidence="2">STAS domain-containing protein</fullName>
    </submittedName>
</protein>
<organism evidence="2 3">
    <name type="scientific">Thalassotalea fonticola</name>
    <dbReference type="NCBI Taxonomy" id="3065649"/>
    <lineage>
        <taxon>Bacteria</taxon>
        <taxon>Pseudomonadati</taxon>
        <taxon>Pseudomonadota</taxon>
        <taxon>Gammaproteobacteria</taxon>
        <taxon>Alteromonadales</taxon>
        <taxon>Colwelliaceae</taxon>
        <taxon>Thalassotalea</taxon>
    </lineage>
</organism>
<evidence type="ECO:0000259" key="1">
    <source>
        <dbReference type="PROSITE" id="PS50801"/>
    </source>
</evidence>
<dbReference type="Proteomes" id="UP001301442">
    <property type="component" value="Chromosome"/>
</dbReference>
<accession>A0ABZ0GJ25</accession>
<dbReference type="InterPro" id="IPR002645">
    <property type="entry name" value="STAS_dom"/>
</dbReference>